<dbReference type="InterPro" id="IPR041522">
    <property type="entry name" value="CdaR_GGDEF"/>
</dbReference>
<dbReference type="Pfam" id="PF14361">
    <property type="entry name" value="RsbRD_N"/>
    <property type="match status" value="1"/>
</dbReference>
<comment type="caution">
    <text evidence="5">The sequence shown here is derived from an EMBL/GenBank/DDBJ whole genome shotgun (WGS) entry which is preliminary data.</text>
</comment>
<organism evidence="5 6">
    <name type="scientific">Saccharopolyspora halophila</name>
    <dbReference type="NCBI Taxonomy" id="405551"/>
    <lineage>
        <taxon>Bacteria</taxon>
        <taxon>Bacillati</taxon>
        <taxon>Actinomycetota</taxon>
        <taxon>Actinomycetes</taxon>
        <taxon>Pseudonocardiales</taxon>
        <taxon>Pseudonocardiaceae</taxon>
        <taxon>Saccharopolyspora</taxon>
    </lineage>
</organism>
<dbReference type="Pfam" id="PF17853">
    <property type="entry name" value="GGDEF_2"/>
    <property type="match status" value="1"/>
</dbReference>
<evidence type="ECO:0000313" key="5">
    <source>
        <dbReference type="EMBL" id="GAA2363486.1"/>
    </source>
</evidence>
<feature type="domain" description="CdaR GGDEF-like" evidence="4">
    <location>
        <begin position="190"/>
        <end position="299"/>
    </location>
</feature>
<keyword evidence="6" id="KW-1185">Reference proteome</keyword>
<evidence type="ECO:0000259" key="3">
    <source>
        <dbReference type="Pfam" id="PF14361"/>
    </source>
</evidence>
<protein>
    <submittedName>
        <fullName evidence="5">Helix-turn-helix domain-containing protein</fullName>
    </submittedName>
</protein>
<dbReference type="PANTHER" id="PTHR33744:SF1">
    <property type="entry name" value="DNA-BINDING TRANSCRIPTIONAL ACTIVATOR ADER"/>
    <property type="match status" value="1"/>
</dbReference>
<evidence type="ECO:0000256" key="1">
    <source>
        <dbReference type="ARBA" id="ARBA00006754"/>
    </source>
</evidence>
<dbReference type="Proteomes" id="UP001501218">
    <property type="component" value="Unassembled WGS sequence"/>
</dbReference>
<dbReference type="PANTHER" id="PTHR33744">
    <property type="entry name" value="CARBOHYDRATE DIACID REGULATOR"/>
    <property type="match status" value="1"/>
</dbReference>
<dbReference type="InterPro" id="IPR042070">
    <property type="entry name" value="PucR_C-HTH_sf"/>
</dbReference>
<reference evidence="5 6" key="1">
    <citation type="journal article" date="2019" name="Int. J. Syst. Evol. Microbiol.">
        <title>The Global Catalogue of Microorganisms (GCM) 10K type strain sequencing project: providing services to taxonomists for standard genome sequencing and annotation.</title>
        <authorList>
            <consortium name="The Broad Institute Genomics Platform"/>
            <consortium name="The Broad Institute Genome Sequencing Center for Infectious Disease"/>
            <person name="Wu L."/>
            <person name="Ma J."/>
        </authorList>
    </citation>
    <scope>NUCLEOTIDE SEQUENCE [LARGE SCALE GENOMIC DNA]</scope>
    <source>
        <strain evidence="5 6">JCM 16221</strain>
    </source>
</reference>
<feature type="domain" description="RsbT co-antagonist protein RsbRD N-terminal" evidence="3">
    <location>
        <begin position="37"/>
        <end position="170"/>
    </location>
</feature>
<evidence type="ECO:0000313" key="6">
    <source>
        <dbReference type="Proteomes" id="UP001501218"/>
    </source>
</evidence>
<gene>
    <name evidence="5" type="ORF">GCM10009854_48990</name>
</gene>
<dbReference type="InterPro" id="IPR025751">
    <property type="entry name" value="RsbRD_N_dom"/>
</dbReference>
<sequence length="419" mass="46711">MATGMEQNVVDRWVATVAANLNSRLTTETLAIKRVLESRIDELRGDARLLELLGASIEGNVDTILHTLQHDIATERLEAPAAAMEYARRLAQHGVPANALVRAYRLGQRALLDSILKELEGTELDASLRLSVAHRIFSVVSDYIDWISQQVVDAYEHERERWLANRSSVRTVRVRELLNEQDTQTGAGEADLGYSMAQHHLALILWFPDTGSERINDLEQATHAIADCTGAQRPPLFVAFDRVSGWAWIPVGKGSVIDRPALRKCVRERSDGLSISVGTPAYGHAGFRESHRRAQLAHDIAIRAAPDERRVSFYDEPGLPTIALLSNNIDETRNWITEVLGPLAENTDSAERLRCTLREFLSRGSSHKAAGDVLNLHYNTVKYRVKKAEQMRGQPIATDRLDVELALHACQWLGTSVLN</sequence>
<comment type="similarity">
    <text evidence="1">Belongs to the CdaR family.</text>
</comment>
<dbReference type="RefSeq" id="WP_344137753.1">
    <property type="nucleotide sequence ID" value="NZ_BAAARA010000024.1"/>
</dbReference>
<name>A0ABN3GXJ8_9PSEU</name>
<accession>A0ABN3GXJ8</accession>
<dbReference type="InterPro" id="IPR025736">
    <property type="entry name" value="PucR_C-HTH_dom"/>
</dbReference>
<proteinExistence type="inferred from homology"/>
<dbReference type="EMBL" id="BAAARA010000024">
    <property type="protein sequence ID" value="GAA2363486.1"/>
    <property type="molecule type" value="Genomic_DNA"/>
</dbReference>
<dbReference type="InterPro" id="IPR051448">
    <property type="entry name" value="CdaR-like_regulators"/>
</dbReference>
<feature type="domain" description="PucR C-terminal helix-turn-helix" evidence="2">
    <location>
        <begin position="355"/>
        <end position="409"/>
    </location>
</feature>
<dbReference type="Gene3D" id="1.10.10.2840">
    <property type="entry name" value="PucR C-terminal helix-turn-helix domain"/>
    <property type="match status" value="1"/>
</dbReference>
<evidence type="ECO:0000259" key="2">
    <source>
        <dbReference type="Pfam" id="PF13556"/>
    </source>
</evidence>
<evidence type="ECO:0000259" key="4">
    <source>
        <dbReference type="Pfam" id="PF17853"/>
    </source>
</evidence>
<dbReference type="Pfam" id="PF13556">
    <property type="entry name" value="HTH_30"/>
    <property type="match status" value="1"/>
</dbReference>